<evidence type="ECO:0000256" key="7">
    <source>
        <dbReference type="ARBA" id="ARBA00023136"/>
    </source>
</evidence>
<keyword evidence="10" id="KW-1185">Reference proteome</keyword>
<dbReference type="PANTHER" id="PTHR30269:SF32">
    <property type="entry name" value="MEMBRANE TRANSPORTER PROTEIN-RELATED"/>
    <property type="match status" value="1"/>
</dbReference>
<evidence type="ECO:0000313" key="10">
    <source>
        <dbReference type="Proteomes" id="UP001596501"/>
    </source>
</evidence>
<feature type="transmembrane region" description="Helical" evidence="8">
    <location>
        <begin position="6"/>
        <end position="32"/>
    </location>
</feature>
<keyword evidence="3" id="KW-0813">Transport</keyword>
<proteinExistence type="inferred from homology"/>
<evidence type="ECO:0000256" key="5">
    <source>
        <dbReference type="ARBA" id="ARBA00022692"/>
    </source>
</evidence>
<feature type="transmembrane region" description="Helical" evidence="8">
    <location>
        <begin position="137"/>
        <end position="160"/>
    </location>
</feature>
<evidence type="ECO:0000313" key="9">
    <source>
        <dbReference type="EMBL" id="MFC7411717.1"/>
    </source>
</evidence>
<organism evidence="9 10">
    <name type="scientific">Hydrogenophaga atypica</name>
    <dbReference type="NCBI Taxonomy" id="249409"/>
    <lineage>
        <taxon>Bacteria</taxon>
        <taxon>Pseudomonadati</taxon>
        <taxon>Pseudomonadota</taxon>
        <taxon>Betaproteobacteria</taxon>
        <taxon>Burkholderiales</taxon>
        <taxon>Comamonadaceae</taxon>
        <taxon>Hydrogenophaga</taxon>
    </lineage>
</organism>
<gene>
    <name evidence="9" type="ORF">ACFQPB_22945</name>
</gene>
<accession>A0ABW2QRI0</accession>
<dbReference type="InterPro" id="IPR052017">
    <property type="entry name" value="TSUP"/>
</dbReference>
<name>A0ABW2QRI0_9BURK</name>
<evidence type="ECO:0000256" key="6">
    <source>
        <dbReference type="ARBA" id="ARBA00022989"/>
    </source>
</evidence>
<comment type="similarity">
    <text evidence="2 8">Belongs to the 4-toluene sulfonate uptake permease (TSUP) (TC 2.A.102) family.</text>
</comment>
<comment type="caution">
    <text evidence="9">The sequence shown here is derived from an EMBL/GenBank/DDBJ whole genome shotgun (WGS) entry which is preliminary data.</text>
</comment>
<evidence type="ECO:0000256" key="1">
    <source>
        <dbReference type="ARBA" id="ARBA00004651"/>
    </source>
</evidence>
<feature type="transmembrane region" description="Helical" evidence="8">
    <location>
        <begin position="44"/>
        <end position="62"/>
    </location>
</feature>
<feature type="transmembrane region" description="Helical" evidence="8">
    <location>
        <begin position="167"/>
        <end position="191"/>
    </location>
</feature>
<protein>
    <recommendedName>
        <fullName evidence="8">Probable membrane transporter protein</fullName>
    </recommendedName>
</protein>
<evidence type="ECO:0000256" key="8">
    <source>
        <dbReference type="RuleBase" id="RU363041"/>
    </source>
</evidence>
<dbReference type="RefSeq" id="WP_067513685.1">
    <property type="nucleotide sequence ID" value="NZ_JBHTCA010000044.1"/>
</dbReference>
<feature type="transmembrane region" description="Helical" evidence="8">
    <location>
        <begin position="226"/>
        <end position="243"/>
    </location>
</feature>
<evidence type="ECO:0000256" key="3">
    <source>
        <dbReference type="ARBA" id="ARBA00022448"/>
    </source>
</evidence>
<keyword evidence="7 8" id="KW-0472">Membrane</keyword>
<dbReference type="Proteomes" id="UP001596501">
    <property type="component" value="Unassembled WGS sequence"/>
</dbReference>
<feature type="transmembrane region" description="Helical" evidence="8">
    <location>
        <begin position="74"/>
        <end position="93"/>
    </location>
</feature>
<dbReference type="PANTHER" id="PTHR30269">
    <property type="entry name" value="TRANSMEMBRANE PROTEIN YFCA"/>
    <property type="match status" value="1"/>
</dbReference>
<keyword evidence="6 8" id="KW-1133">Transmembrane helix</keyword>
<feature type="transmembrane region" description="Helical" evidence="8">
    <location>
        <begin position="197"/>
        <end position="214"/>
    </location>
</feature>
<keyword evidence="5 8" id="KW-0812">Transmembrane</keyword>
<reference evidence="10" key="1">
    <citation type="journal article" date="2019" name="Int. J. Syst. Evol. Microbiol.">
        <title>The Global Catalogue of Microorganisms (GCM) 10K type strain sequencing project: providing services to taxonomists for standard genome sequencing and annotation.</title>
        <authorList>
            <consortium name="The Broad Institute Genomics Platform"/>
            <consortium name="The Broad Institute Genome Sequencing Center for Infectious Disease"/>
            <person name="Wu L."/>
            <person name="Ma J."/>
        </authorList>
    </citation>
    <scope>NUCLEOTIDE SEQUENCE [LARGE SCALE GENOMIC DNA]</scope>
    <source>
        <strain evidence="10">CGMCC 1.12371</strain>
    </source>
</reference>
<feature type="transmembrane region" description="Helical" evidence="8">
    <location>
        <begin position="100"/>
        <end position="117"/>
    </location>
</feature>
<comment type="subcellular location">
    <subcellularLocation>
        <location evidence="1 8">Cell membrane</location>
        <topology evidence="1 8">Multi-pass membrane protein</topology>
    </subcellularLocation>
</comment>
<evidence type="ECO:0000256" key="4">
    <source>
        <dbReference type="ARBA" id="ARBA00022475"/>
    </source>
</evidence>
<sequence>MIPDLPWLLFAVALLTGGLVKGALGVGLPLVAVPLLSLGMPPHLAIALLVVPVLASNFWQAVEGGRLVPSLQRFGGLIAAQFLATVLTVRMTLALSASQLSAMLAGAVLLAVALMAWKPTLQISASRERAVGVGVGLLSGLLGGVSSLTGPVIITYLMALRLRRDEFVGSISIIYLSAALPLYGAMLLFGRLGPTELTGSLLALVPMAAGLLAGKALRQHLDDNRFRRVLLVFLIVLAILLLLK</sequence>
<dbReference type="InterPro" id="IPR002781">
    <property type="entry name" value="TM_pro_TauE-like"/>
</dbReference>
<evidence type="ECO:0000256" key="2">
    <source>
        <dbReference type="ARBA" id="ARBA00009142"/>
    </source>
</evidence>
<keyword evidence="4 8" id="KW-1003">Cell membrane</keyword>
<dbReference type="EMBL" id="JBHTCA010000044">
    <property type="protein sequence ID" value="MFC7411717.1"/>
    <property type="molecule type" value="Genomic_DNA"/>
</dbReference>
<dbReference type="Pfam" id="PF01925">
    <property type="entry name" value="TauE"/>
    <property type="match status" value="1"/>
</dbReference>